<feature type="domain" description="C3H1-type" evidence="3">
    <location>
        <begin position="9"/>
        <end position="36"/>
    </location>
</feature>
<feature type="coiled-coil region" evidence="2">
    <location>
        <begin position="114"/>
        <end position="144"/>
    </location>
</feature>
<organism evidence="4 5">
    <name type="scientific">Hepatospora eriocheir</name>
    <dbReference type="NCBI Taxonomy" id="1081669"/>
    <lineage>
        <taxon>Eukaryota</taxon>
        <taxon>Fungi</taxon>
        <taxon>Fungi incertae sedis</taxon>
        <taxon>Microsporidia</taxon>
        <taxon>Hepatosporidae</taxon>
        <taxon>Hepatospora</taxon>
    </lineage>
</organism>
<dbReference type="VEuPathDB" id="MicrosporidiaDB:HERIO_2389"/>
<dbReference type="OrthoDB" id="5395350at2759"/>
<dbReference type="SMART" id="SM00356">
    <property type="entry name" value="ZnF_C3H1"/>
    <property type="match status" value="3"/>
</dbReference>
<evidence type="ECO:0000313" key="5">
    <source>
        <dbReference type="Proteomes" id="UP000192356"/>
    </source>
</evidence>
<evidence type="ECO:0000256" key="1">
    <source>
        <dbReference type="PROSITE-ProRule" id="PRU00723"/>
    </source>
</evidence>
<dbReference type="Proteomes" id="UP000192356">
    <property type="component" value="Unassembled WGS sequence"/>
</dbReference>
<evidence type="ECO:0000256" key="2">
    <source>
        <dbReference type="SAM" id="Coils"/>
    </source>
</evidence>
<name>A0A1X0Q770_9MICR</name>
<keyword evidence="5" id="KW-1185">Reference proteome</keyword>
<dbReference type="EMBL" id="LVKB01000250">
    <property type="protein sequence ID" value="ORD95577.1"/>
    <property type="molecule type" value="Genomic_DNA"/>
</dbReference>
<dbReference type="AlphaFoldDB" id="A0A1X0Q770"/>
<dbReference type="InterPro" id="IPR041686">
    <property type="entry name" value="Znf-CCCH_3"/>
</dbReference>
<dbReference type="InterPro" id="IPR000571">
    <property type="entry name" value="Znf_CCCH"/>
</dbReference>
<comment type="caution">
    <text evidence="4">The sequence shown here is derived from an EMBL/GenBank/DDBJ whole genome shotgun (WGS) entry which is preliminary data.</text>
</comment>
<feature type="zinc finger region" description="C3H1-type" evidence="1">
    <location>
        <begin position="9"/>
        <end position="36"/>
    </location>
</feature>
<sequence length="232" mass="27671">MINKRKLEKKSTEDCYYFLYSVCILGNACLYRHNELSKQCNVLCDEWDRTEKCREDCPFRHSRYHLKKQRSDELCYWESNGGCKKEFCEYKHNDPTKDQWKKGVVKNLNTVRKEKNKINREEIKEEDLEKFEEERQEIKKLKLLKLNKNKSLNYEKVNILMLKKLSECLSDDKKQLIDIDIEKLKNDIILVCNKLNNLRTNTTAKNNSGSDFVVSIDDDLDAELEELNKLID</sequence>
<dbReference type="PROSITE" id="PS50103">
    <property type="entry name" value="ZF_C3H1"/>
    <property type="match status" value="1"/>
</dbReference>
<evidence type="ECO:0000313" key="4">
    <source>
        <dbReference type="EMBL" id="ORD95577.1"/>
    </source>
</evidence>
<dbReference type="GO" id="GO:0008270">
    <property type="term" value="F:zinc ion binding"/>
    <property type="evidence" value="ECO:0007669"/>
    <property type="project" value="UniProtKB-KW"/>
</dbReference>
<gene>
    <name evidence="4" type="primary">ZC11A</name>
    <name evidence="4" type="ORF">HERIO_2389</name>
</gene>
<keyword evidence="2" id="KW-0175">Coiled coil</keyword>
<evidence type="ECO:0000259" key="3">
    <source>
        <dbReference type="PROSITE" id="PS50103"/>
    </source>
</evidence>
<keyword evidence="1" id="KW-0479">Metal-binding</keyword>
<dbReference type="PANTHER" id="PTHR15725:SF14">
    <property type="entry name" value="ZINC FINGER CCCH DOMAIN-CONTAINING PROTEIN 11A"/>
    <property type="match status" value="1"/>
</dbReference>
<reference evidence="4 5" key="1">
    <citation type="journal article" date="2017" name="Environ. Microbiol.">
        <title>Decay of the glycolytic pathway and adaptation to intranuclear parasitism within Enterocytozoonidae microsporidia.</title>
        <authorList>
            <person name="Wiredu Boakye D."/>
            <person name="Jaroenlak P."/>
            <person name="Prachumwat A."/>
            <person name="Williams T.A."/>
            <person name="Bateman K.S."/>
            <person name="Itsathitphaisarn O."/>
            <person name="Sritunyalucksana K."/>
            <person name="Paszkiewicz K.H."/>
            <person name="Moore K.A."/>
            <person name="Stentiford G.D."/>
            <person name="Williams B.A."/>
        </authorList>
    </citation>
    <scope>NUCLEOTIDE SEQUENCE [LARGE SCALE GENOMIC DNA]</scope>
    <source>
        <strain evidence="4 5">GB1</strain>
    </source>
</reference>
<keyword evidence="1" id="KW-0862">Zinc</keyword>
<dbReference type="VEuPathDB" id="MicrosporidiaDB:A0H76_2587"/>
<dbReference type="Gene3D" id="4.10.1000.10">
    <property type="entry name" value="Zinc finger, CCCH-type"/>
    <property type="match status" value="1"/>
</dbReference>
<keyword evidence="1" id="KW-0863">Zinc-finger</keyword>
<dbReference type="Pfam" id="PF15663">
    <property type="entry name" value="zf-CCCH_3"/>
    <property type="match status" value="1"/>
</dbReference>
<proteinExistence type="predicted"/>
<accession>A0A1X0Q770</accession>
<dbReference type="PANTHER" id="PTHR15725">
    <property type="entry name" value="ZN-FINGER, C-X8-C-X5-C-X3-H TYPE-CONTAINING"/>
    <property type="match status" value="1"/>
</dbReference>
<protein>
    <submittedName>
        <fullName evidence="4">ZC11A</fullName>
    </submittedName>
</protein>